<dbReference type="PATRIC" id="fig|525903.6.peg.1638"/>
<dbReference type="AlphaFoldDB" id="D1B771"/>
<name>D1B771_THEAS</name>
<evidence type="ECO:0000313" key="6">
    <source>
        <dbReference type="Proteomes" id="UP000002030"/>
    </source>
</evidence>
<dbReference type="EMBL" id="CP001818">
    <property type="protein sequence ID" value="ACZ19862.1"/>
    <property type="molecule type" value="Genomic_DNA"/>
</dbReference>
<protein>
    <submittedName>
        <fullName evidence="5">ABC transporter related protein</fullName>
    </submittedName>
</protein>
<dbReference type="SUPFAM" id="SSF52540">
    <property type="entry name" value="P-loop containing nucleoside triphosphate hydrolases"/>
    <property type="match status" value="1"/>
</dbReference>
<gene>
    <name evidence="5" type="ordered locus">Taci_1648</name>
</gene>
<dbReference type="KEGG" id="tai:Taci_1648"/>
<keyword evidence="1" id="KW-0813">Transport</keyword>
<evidence type="ECO:0000313" key="5">
    <source>
        <dbReference type="EMBL" id="ACZ19862.1"/>
    </source>
</evidence>
<dbReference type="EnsemblBacteria" id="ACZ19862">
    <property type="protein sequence ID" value="ACZ19862"/>
    <property type="gene ID" value="Taci_1648"/>
</dbReference>
<dbReference type="HOGENOM" id="CLU_000604_1_22_0"/>
<dbReference type="GO" id="GO:0005524">
    <property type="term" value="F:ATP binding"/>
    <property type="evidence" value="ECO:0007669"/>
    <property type="project" value="UniProtKB-KW"/>
</dbReference>
<dbReference type="RefSeq" id="WP_012870371.1">
    <property type="nucleotide sequence ID" value="NC_013522.1"/>
</dbReference>
<dbReference type="InterPro" id="IPR027417">
    <property type="entry name" value="P-loop_NTPase"/>
</dbReference>
<dbReference type="PANTHER" id="PTHR43423:SF1">
    <property type="entry name" value="ABC TRANSPORTER I FAMILY MEMBER 17"/>
    <property type="match status" value="1"/>
</dbReference>
<dbReference type="STRING" id="525903.Taci_1648"/>
<evidence type="ECO:0000259" key="4">
    <source>
        <dbReference type="PROSITE" id="PS50893"/>
    </source>
</evidence>
<dbReference type="GO" id="GO:0016887">
    <property type="term" value="F:ATP hydrolysis activity"/>
    <property type="evidence" value="ECO:0007669"/>
    <property type="project" value="InterPro"/>
</dbReference>
<dbReference type="eggNOG" id="COG1122">
    <property type="taxonomic scope" value="Bacteria"/>
</dbReference>
<dbReference type="Pfam" id="PF00005">
    <property type="entry name" value="ABC_tran"/>
    <property type="match status" value="1"/>
</dbReference>
<keyword evidence="3" id="KW-0067">ATP-binding</keyword>
<dbReference type="InterPro" id="IPR015856">
    <property type="entry name" value="ABC_transpr_CbiO/EcfA_su"/>
</dbReference>
<accession>D1B771</accession>
<evidence type="ECO:0000256" key="3">
    <source>
        <dbReference type="ARBA" id="ARBA00022840"/>
    </source>
</evidence>
<keyword evidence="2" id="KW-0547">Nucleotide-binding</keyword>
<proteinExistence type="predicted"/>
<dbReference type="SMART" id="SM00382">
    <property type="entry name" value="AAA"/>
    <property type="match status" value="1"/>
</dbReference>
<dbReference type="GO" id="GO:0055085">
    <property type="term" value="P:transmembrane transport"/>
    <property type="evidence" value="ECO:0007669"/>
    <property type="project" value="InterPro"/>
</dbReference>
<dbReference type="Proteomes" id="UP000002030">
    <property type="component" value="Chromosome"/>
</dbReference>
<evidence type="ECO:0000256" key="2">
    <source>
        <dbReference type="ARBA" id="ARBA00022741"/>
    </source>
</evidence>
<organism evidence="5 6">
    <name type="scientific">Thermanaerovibrio acidaminovorans (strain ATCC 49978 / DSM 6589 / Su883)</name>
    <name type="common">Selenomonas acidaminovorans</name>
    <dbReference type="NCBI Taxonomy" id="525903"/>
    <lineage>
        <taxon>Bacteria</taxon>
        <taxon>Thermotogati</taxon>
        <taxon>Synergistota</taxon>
        <taxon>Synergistia</taxon>
        <taxon>Synergistales</taxon>
        <taxon>Synergistaceae</taxon>
        <taxon>Thermanaerovibrio</taxon>
    </lineage>
</organism>
<evidence type="ECO:0000256" key="1">
    <source>
        <dbReference type="ARBA" id="ARBA00022448"/>
    </source>
</evidence>
<feature type="domain" description="ABC transporter" evidence="4">
    <location>
        <begin position="5"/>
        <end position="222"/>
    </location>
</feature>
<dbReference type="PANTHER" id="PTHR43423">
    <property type="entry name" value="ABC TRANSPORTER I FAMILY MEMBER 17"/>
    <property type="match status" value="1"/>
</dbReference>
<dbReference type="InterPro" id="IPR003439">
    <property type="entry name" value="ABC_transporter-like_ATP-bd"/>
</dbReference>
<dbReference type="Gene3D" id="3.40.50.300">
    <property type="entry name" value="P-loop containing nucleotide triphosphate hydrolases"/>
    <property type="match status" value="1"/>
</dbReference>
<sequence length="223" mass="24400">MRAVMEAMGLQFGYGAGLQVVADRLVLGEGRIMGLIGPNGSGKSTLLKLLALLLPPQEGRILFMGDDVRGREGALRGQVTMLLQEPYLLKRSVYSNVAYPVRSMPDREDRIREAIRMVGLGDGFLDRPWYRLSGGEAQRVALASRLALHPRVLILDEPVSSVDREGAQVVRDAILSARERWGTSVLVTSHQPSWLSGLCDGFWTMGEGRLSGPYGLKGDEVVP</sequence>
<dbReference type="PROSITE" id="PS50893">
    <property type="entry name" value="ABC_TRANSPORTER_2"/>
    <property type="match status" value="1"/>
</dbReference>
<reference evidence="5 6" key="1">
    <citation type="journal article" date="2009" name="Stand. Genomic Sci.">
        <title>Complete genome sequence of Thermanaerovibrio acidaminovorans type strain (Su883).</title>
        <authorList>
            <person name="Chovatia M."/>
            <person name="Sikorski J."/>
            <person name="Schroder M."/>
            <person name="Lapidus A."/>
            <person name="Nolan M."/>
            <person name="Tice H."/>
            <person name="Glavina Del Rio T."/>
            <person name="Copeland A."/>
            <person name="Cheng J.F."/>
            <person name="Lucas S."/>
            <person name="Chen F."/>
            <person name="Bruce D."/>
            <person name="Goodwin L."/>
            <person name="Pitluck S."/>
            <person name="Ivanova N."/>
            <person name="Mavromatis K."/>
            <person name="Ovchinnikova G."/>
            <person name="Pati A."/>
            <person name="Chen A."/>
            <person name="Palaniappan K."/>
            <person name="Land M."/>
            <person name="Hauser L."/>
            <person name="Chang Y.J."/>
            <person name="Jeffries C.D."/>
            <person name="Chain P."/>
            <person name="Saunders E."/>
            <person name="Detter J.C."/>
            <person name="Brettin T."/>
            <person name="Rohde M."/>
            <person name="Goker M."/>
            <person name="Spring S."/>
            <person name="Bristow J."/>
            <person name="Markowitz V."/>
            <person name="Hugenholtz P."/>
            <person name="Kyrpides N.C."/>
            <person name="Klenk H.P."/>
            <person name="Eisen J.A."/>
        </authorList>
    </citation>
    <scope>NUCLEOTIDE SEQUENCE [LARGE SCALE GENOMIC DNA]</scope>
    <source>
        <strain evidence="6">ATCC 49978 / DSM 6589 / Su883</strain>
    </source>
</reference>
<dbReference type="OrthoDB" id="9809450at2"/>
<dbReference type="GO" id="GO:0016020">
    <property type="term" value="C:membrane"/>
    <property type="evidence" value="ECO:0007669"/>
    <property type="project" value="InterPro"/>
</dbReference>
<dbReference type="InterPro" id="IPR003593">
    <property type="entry name" value="AAA+_ATPase"/>
</dbReference>
<dbReference type="CDD" id="cd03225">
    <property type="entry name" value="ABC_cobalt_CbiO_domain1"/>
    <property type="match status" value="1"/>
</dbReference>
<keyword evidence="6" id="KW-1185">Reference proteome</keyword>